<evidence type="ECO:0000313" key="3">
    <source>
        <dbReference type="Proteomes" id="UP000030760"/>
    </source>
</evidence>
<evidence type="ECO:0000256" key="1">
    <source>
        <dbReference type="SAM" id="MobiDB-lite"/>
    </source>
</evidence>
<feature type="region of interest" description="Disordered" evidence="1">
    <location>
        <begin position="1"/>
        <end position="23"/>
    </location>
</feature>
<protein>
    <submittedName>
        <fullName evidence="2">Uncharacterized protein</fullName>
    </submittedName>
</protein>
<feature type="compositionally biased region" description="Polar residues" evidence="1">
    <location>
        <begin position="1"/>
        <end position="16"/>
    </location>
</feature>
<name>M3EY13_9ACTN</name>
<feature type="region of interest" description="Disordered" evidence="1">
    <location>
        <begin position="49"/>
        <end position="76"/>
    </location>
</feature>
<dbReference type="Proteomes" id="UP000030760">
    <property type="component" value="Unassembled WGS sequence"/>
</dbReference>
<organism evidence="2 3">
    <name type="scientific">Streptomyces bottropensis ATCC 25435</name>
    <dbReference type="NCBI Taxonomy" id="1054862"/>
    <lineage>
        <taxon>Bacteria</taxon>
        <taxon>Bacillati</taxon>
        <taxon>Actinomycetota</taxon>
        <taxon>Actinomycetes</taxon>
        <taxon>Kitasatosporales</taxon>
        <taxon>Streptomycetaceae</taxon>
        <taxon>Streptomyces</taxon>
    </lineage>
</organism>
<dbReference type="AlphaFoldDB" id="M3EY13"/>
<proteinExistence type="predicted"/>
<dbReference type="EMBL" id="KB405078">
    <property type="protein sequence ID" value="EMF54118.1"/>
    <property type="molecule type" value="Genomic_DNA"/>
</dbReference>
<reference evidence="3" key="1">
    <citation type="journal article" date="2013" name="Genome Announc.">
        <title>Draft Genome Sequence of Streptomyces bottropensis ATCC 25435, a Bottromycin-Producing Actinomycete.</title>
        <authorList>
            <person name="Zhang H."/>
            <person name="Zhou W."/>
            <person name="Zhuang Y."/>
            <person name="Liang X."/>
            <person name="Liu T."/>
        </authorList>
    </citation>
    <scope>NUCLEOTIDE SEQUENCE [LARGE SCALE GENOMIC DNA]</scope>
    <source>
        <strain evidence="3">ATCC 25435</strain>
    </source>
</reference>
<gene>
    <name evidence="2" type="ORF">SBD_3786</name>
</gene>
<accession>M3EY13</accession>
<sequence length="76" mass="8277">MRLTPTSARATKNPSLPQGKRGERVGYGRWKFRIVVRWVPASADALSKYEDSGAHGNDPLSGAHHVSSGWDGSLNM</sequence>
<evidence type="ECO:0000313" key="2">
    <source>
        <dbReference type="EMBL" id="EMF54118.1"/>
    </source>
</evidence>